<name>A0A4U0RC11_9RHOB</name>
<dbReference type="InterPro" id="IPR018764">
    <property type="entry name" value="RskA_C"/>
</dbReference>
<gene>
    <name evidence="3" type="ORF">FA743_09570</name>
</gene>
<dbReference type="RefSeq" id="WP_136885882.1">
    <property type="nucleotide sequence ID" value="NZ_SUNI01000006.1"/>
</dbReference>
<evidence type="ECO:0000313" key="4">
    <source>
        <dbReference type="Proteomes" id="UP000309747"/>
    </source>
</evidence>
<dbReference type="OrthoDB" id="9816387at2"/>
<dbReference type="Proteomes" id="UP000309747">
    <property type="component" value="Unassembled WGS sequence"/>
</dbReference>
<dbReference type="EMBL" id="SUNI01000006">
    <property type="protein sequence ID" value="TJZ92050.1"/>
    <property type="molecule type" value="Genomic_DNA"/>
</dbReference>
<comment type="caution">
    <text evidence="3">The sequence shown here is derived from an EMBL/GenBank/DDBJ whole genome shotgun (WGS) entry which is preliminary data.</text>
</comment>
<dbReference type="Pfam" id="PF10099">
    <property type="entry name" value="RskA_C"/>
    <property type="match status" value="1"/>
</dbReference>
<proteinExistence type="predicted"/>
<evidence type="ECO:0000313" key="3">
    <source>
        <dbReference type="EMBL" id="TJZ92050.1"/>
    </source>
</evidence>
<reference evidence="3 4" key="1">
    <citation type="submission" date="2019-04" db="EMBL/GenBank/DDBJ databases">
        <authorList>
            <person name="Li J."/>
        </authorList>
    </citation>
    <scope>NUCLEOTIDE SEQUENCE [LARGE SCALE GENOMIC DNA]</scope>
    <source>
        <strain evidence="3 4">KCTC 42687</strain>
    </source>
</reference>
<evidence type="ECO:0000259" key="2">
    <source>
        <dbReference type="Pfam" id="PF10099"/>
    </source>
</evidence>
<protein>
    <submittedName>
        <fullName evidence="3">Anti-sigma factor</fullName>
    </submittedName>
</protein>
<keyword evidence="4" id="KW-1185">Reference proteome</keyword>
<feature type="domain" description="Anti-sigma K factor RskA C-terminal" evidence="2">
    <location>
        <begin position="120"/>
        <end position="245"/>
    </location>
</feature>
<accession>A0A4U0RC11</accession>
<feature type="region of interest" description="Disordered" evidence="1">
    <location>
        <begin position="231"/>
        <end position="256"/>
    </location>
</feature>
<dbReference type="AlphaFoldDB" id="A0A4U0RC11"/>
<dbReference type="GO" id="GO:0005886">
    <property type="term" value="C:plasma membrane"/>
    <property type="evidence" value="ECO:0007669"/>
    <property type="project" value="InterPro"/>
</dbReference>
<sequence>MNPLQDDLTGHADDHALGLLTPAEAQLFEALMARDTALAAQVAGLRDQLLPLDLSATPVPLPQGFADRLRLRLAETPQDSAQDAAPASVPPVLSVDPTMRPAHPAKLPANLPSAPRRWLAGLAAALVLGIALGLGGAGLQPAPAPQVVAVLLDDQGLPRAVIEDYGDETAQIRFVSEVEVPQGFSIQAWTLPSAEMGPRSLGVLEGPQAARLAGPDLPRPTDAQLYEITLEPEGGSPTGRPTGPIIAKGLAAAQGT</sequence>
<organism evidence="3 4">
    <name type="scientific">Paracoccus gahaiensis</name>
    <dbReference type="NCBI Taxonomy" id="1706839"/>
    <lineage>
        <taxon>Bacteria</taxon>
        <taxon>Pseudomonadati</taxon>
        <taxon>Pseudomonadota</taxon>
        <taxon>Alphaproteobacteria</taxon>
        <taxon>Rhodobacterales</taxon>
        <taxon>Paracoccaceae</taxon>
        <taxon>Paracoccus</taxon>
    </lineage>
</organism>
<evidence type="ECO:0000256" key="1">
    <source>
        <dbReference type="SAM" id="MobiDB-lite"/>
    </source>
</evidence>